<keyword evidence="2" id="KW-1185">Reference proteome</keyword>
<dbReference type="EMBL" id="JABFUD020000001">
    <property type="protein sequence ID" value="KAI5085072.1"/>
    <property type="molecule type" value="Genomic_DNA"/>
</dbReference>
<protein>
    <submittedName>
        <fullName evidence="1">Uncharacterized protein</fullName>
    </submittedName>
</protein>
<dbReference type="Proteomes" id="UP000886520">
    <property type="component" value="Chromosome 1"/>
</dbReference>
<evidence type="ECO:0000313" key="2">
    <source>
        <dbReference type="Proteomes" id="UP000886520"/>
    </source>
</evidence>
<dbReference type="AlphaFoldDB" id="A0A9D4ZTR4"/>
<name>A0A9D4ZTR4_ADICA</name>
<proteinExistence type="predicted"/>
<accession>A0A9D4ZTR4</accession>
<comment type="caution">
    <text evidence="1">The sequence shown here is derived from an EMBL/GenBank/DDBJ whole genome shotgun (WGS) entry which is preliminary data.</text>
</comment>
<organism evidence="1 2">
    <name type="scientific">Adiantum capillus-veneris</name>
    <name type="common">Maidenhair fern</name>
    <dbReference type="NCBI Taxonomy" id="13818"/>
    <lineage>
        <taxon>Eukaryota</taxon>
        <taxon>Viridiplantae</taxon>
        <taxon>Streptophyta</taxon>
        <taxon>Embryophyta</taxon>
        <taxon>Tracheophyta</taxon>
        <taxon>Polypodiopsida</taxon>
        <taxon>Polypodiidae</taxon>
        <taxon>Polypodiales</taxon>
        <taxon>Pteridineae</taxon>
        <taxon>Pteridaceae</taxon>
        <taxon>Vittarioideae</taxon>
        <taxon>Adiantum</taxon>
    </lineage>
</organism>
<sequence length="804" mass="90395">MEPEVLITILASKANHVSFRLWPQGCWLGSHHQPNPTWLSEQELANVFGLEADTYKHVLRDLGYGPVRALTKDALDHIWHSLYACPSDIQPCDVDTYAVVSYVQCADKKPPECWTTEVDAVLTTMVEMQVISDKALWFDKLASRQFNDSQKWWAATATMQFLFNPVIVILPRVSQRQSFAAGVRQTLWGSKEADKIFARYLCHAESCSKCQESYVLRWALKQDYVMPIAALCTWPRVEHMLGAHGSGLFTSDTSYAALAALLTCSYAMFSTLFHISRGALFHELLVAGLLPVSTYTKEDQSVRVGWVDISCTSHWLDVGKYLTPLKEMASLIVELGMHLFCKLHPHKLLARCFRMANSDEAVDQHIKVDPMSGLYYPFEDETDIDIPTMARCNVSDTMGFHGDYTDMSYDAFAEIQVYYALESMGQNFRAISMGSVGNPGYLIARRKAVEVLVHGRGSQAPCYAWDDKLVATILLSSPTVFLQAIDYWENQDELSNLTKGLRDAGVLDETQDVDWVPNTLIAVLAGEAGSTVHRLLPRPVPMGTNKWVRVGTLRIAANDQHVQARRPQQKRDFLRLCEGLFSCGIKTGGQTRKTFLGYFMGHLPMVTVDALPFKTTVGTALPSLNDYVYRKLQEASLADSNMVMVRQPWTKSKEQQAGQCWHCQQLLAHGFDTPGAMQAPTRWISPMPSDYTPPPGVKWGLGSFDPLNAFSFFDADYQFGQHEDSIGVLLERDRRNYLHAYSAVYFGLLGSQGPNQVSTCSSCYGVIVYDFEGDVIYNVWTLMPIIGYNLHDELRKSEIDLVIR</sequence>
<reference evidence="1" key="1">
    <citation type="submission" date="2021-01" db="EMBL/GenBank/DDBJ databases">
        <title>Adiantum capillus-veneris genome.</title>
        <authorList>
            <person name="Fang Y."/>
            <person name="Liao Q."/>
        </authorList>
    </citation>
    <scope>NUCLEOTIDE SEQUENCE</scope>
    <source>
        <strain evidence="1">H3</strain>
        <tissue evidence="1">Leaf</tissue>
    </source>
</reference>
<dbReference type="OrthoDB" id="10354952at2759"/>
<gene>
    <name evidence="1" type="ORF">GOP47_0001241</name>
</gene>
<evidence type="ECO:0000313" key="1">
    <source>
        <dbReference type="EMBL" id="KAI5085072.1"/>
    </source>
</evidence>